<evidence type="ECO:0000313" key="1">
    <source>
        <dbReference type="EMBL" id="KKM90456.1"/>
    </source>
</evidence>
<reference evidence="1" key="1">
    <citation type="journal article" date="2015" name="Nature">
        <title>Complex archaea that bridge the gap between prokaryotes and eukaryotes.</title>
        <authorList>
            <person name="Spang A."/>
            <person name="Saw J.H."/>
            <person name="Jorgensen S.L."/>
            <person name="Zaremba-Niedzwiedzka K."/>
            <person name="Martijn J."/>
            <person name="Lind A.E."/>
            <person name="van Eijk R."/>
            <person name="Schleper C."/>
            <person name="Guy L."/>
            <person name="Ettema T.J."/>
        </authorList>
    </citation>
    <scope>NUCLEOTIDE SEQUENCE</scope>
</reference>
<dbReference type="AlphaFoldDB" id="A0A0F9LTP4"/>
<gene>
    <name evidence="1" type="ORF">LCGC14_1238590</name>
</gene>
<protein>
    <submittedName>
        <fullName evidence="1">Uncharacterized protein</fullName>
    </submittedName>
</protein>
<proteinExistence type="predicted"/>
<organism evidence="1">
    <name type="scientific">marine sediment metagenome</name>
    <dbReference type="NCBI Taxonomy" id="412755"/>
    <lineage>
        <taxon>unclassified sequences</taxon>
        <taxon>metagenomes</taxon>
        <taxon>ecological metagenomes</taxon>
    </lineage>
</organism>
<name>A0A0F9LTP4_9ZZZZ</name>
<comment type="caution">
    <text evidence="1">The sequence shown here is derived from an EMBL/GenBank/DDBJ whole genome shotgun (WGS) entry which is preliminary data.</text>
</comment>
<sequence length="116" mass="12943">MNVRDMDTGSIRARLNEALFDILGTYSTRIKTDLTSFRSELSGMGDVTAMIDPMAGKITFNLYNLRTAGDVDPTHLRTIIKKKLLDAMKDIHVQLGRDISTIEDGNWGKGTGWHSK</sequence>
<accession>A0A0F9LTP4</accession>
<dbReference type="EMBL" id="LAZR01006671">
    <property type="protein sequence ID" value="KKM90456.1"/>
    <property type="molecule type" value="Genomic_DNA"/>
</dbReference>